<accession>A0A1B0AWJ4</accession>
<dbReference type="Proteomes" id="UP000092460">
    <property type="component" value="Unassembled WGS sequence"/>
</dbReference>
<reference evidence="2" key="2">
    <citation type="submission" date="2020-05" db="UniProtKB">
        <authorList>
            <consortium name="EnsemblMetazoa"/>
        </authorList>
    </citation>
    <scope>IDENTIFICATION</scope>
    <source>
        <strain evidence="2">IAEA</strain>
    </source>
</reference>
<keyword evidence="1" id="KW-0812">Transmembrane</keyword>
<keyword evidence="1" id="KW-1133">Transmembrane helix</keyword>
<sequence>MNSKIKAVGKMSNTEDKFYFIMREAKSDFTDERDQNDLESILLLSLVIFEKNVPTMSVYYCTAAIVCKRCRFEMNVKSEKVFGNDCKSEEKKKVYFASVGRLTAASASSKITSEKIRRSHYHRHHYHRRNNNCFCYFAPLLFIVVPVLRDIL</sequence>
<dbReference type="VEuPathDB" id="VectorBase:GPPI011193"/>
<dbReference type="EnsemblMetazoa" id="GPPI011193-RA">
    <property type="protein sequence ID" value="GPPI011193-PA"/>
    <property type="gene ID" value="GPPI011193"/>
</dbReference>
<reference evidence="3" key="1">
    <citation type="submission" date="2015-01" db="EMBL/GenBank/DDBJ databases">
        <authorList>
            <person name="Aksoy S."/>
            <person name="Warren W."/>
            <person name="Wilson R.K."/>
        </authorList>
    </citation>
    <scope>NUCLEOTIDE SEQUENCE [LARGE SCALE GENOMIC DNA]</scope>
    <source>
        <strain evidence="3">IAEA</strain>
    </source>
</reference>
<keyword evidence="1" id="KW-0472">Membrane</keyword>
<organism evidence="2 3">
    <name type="scientific">Glossina palpalis gambiensis</name>
    <dbReference type="NCBI Taxonomy" id="67801"/>
    <lineage>
        <taxon>Eukaryota</taxon>
        <taxon>Metazoa</taxon>
        <taxon>Ecdysozoa</taxon>
        <taxon>Arthropoda</taxon>
        <taxon>Hexapoda</taxon>
        <taxon>Insecta</taxon>
        <taxon>Pterygota</taxon>
        <taxon>Neoptera</taxon>
        <taxon>Endopterygota</taxon>
        <taxon>Diptera</taxon>
        <taxon>Brachycera</taxon>
        <taxon>Muscomorpha</taxon>
        <taxon>Hippoboscoidea</taxon>
        <taxon>Glossinidae</taxon>
        <taxon>Glossina</taxon>
    </lineage>
</organism>
<name>A0A1B0AWJ4_9MUSC</name>
<proteinExistence type="predicted"/>
<evidence type="ECO:0000313" key="2">
    <source>
        <dbReference type="EnsemblMetazoa" id="GPPI011193-PA"/>
    </source>
</evidence>
<evidence type="ECO:0000313" key="3">
    <source>
        <dbReference type="Proteomes" id="UP000092460"/>
    </source>
</evidence>
<feature type="transmembrane region" description="Helical" evidence="1">
    <location>
        <begin position="133"/>
        <end position="149"/>
    </location>
</feature>
<evidence type="ECO:0000256" key="1">
    <source>
        <dbReference type="SAM" id="Phobius"/>
    </source>
</evidence>
<protein>
    <submittedName>
        <fullName evidence="2">Uncharacterized protein</fullName>
    </submittedName>
</protein>
<dbReference type="EMBL" id="JXJN01004806">
    <property type="status" value="NOT_ANNOTATED_CDS"/>
    <property type="molecule type" value="Genomic_DNA"/>
</dbReference>
<dbReference type="AlphaFoldDB" id="A0A1B0AWJ4"/>
<keyword evidence="3" id="KW-1185">Reference proteome</keyword>